<protein>
    <submittedName>
        <fullName evidence="2">Uncharacterized protein</fullName>
    </submittedName>
</protein>
<gene>
    <name evidence="2" type="ORF">EVA_21130</name>
</gene>
<comment type="caution">
    <text evidence="2">The sequence shown here is derived from an EMBL/GenBank/DDBJ whole genome shotgun (WGS) entry which is preliminary data.</text>
</comment>
<organism evidence="2">
    <name type="scientific">gut metagenome</name>
    <dbReference type="NCBI Taxonomy" id="749906"/>
    <lineage>
        <taxon>unclassified sequences</taxon>
        <taxon>metagenomes</taxon>
        <taxon>organismal metagenomes</taxon>
    </lineage>
</organism>
<proteinExistence type="predicted"/>
<evidence type="ECO:0000256" key="1">
    <source>
        <dbReference type="SAM" id="MobiDB-lite"/>
    </source>
</evidence>
<evidence type="ECO:0000313" key="2">
    <source>
        <dbReference type="EMBL" id="EJW90762.1"/>
    </source>
</evidence>
<dbReference type="EMBL" id="AMCI01008629">
    <property type="protein sequence ID" value="EJW90762.1"/>
    <property type="molecule type" value="Genomic_DNA"/>
</dbReference>
<name>J9FMB7_9ZZZZ</name>
<reference evidence="2" key="1">
    <citation type="journal article" date="2012" name="PLoS ONE">
        <title>Gene sets for utilization of primary and secondary nutrition supplies in the distal gut of endangered iberian lynx.</title>
        <authorList>
            <person name="Alcaide M."/>
            <person name="Messina E."/>
            <person name="Richter M."/>
            <person name="Bargiela R."/>
            <person name="Peplies J."/>
            <person name="Huws S.A."/>
            <person name="Newbold C.J."/>
            <person name="Golyshin P.N."/>
            <person name="Simon M.A."/>
            <person name="Lopez G."/>
            <person name="Yakimov M.M."/>
            <person name="Ferrer M."/>
        </authorList>
    </citation>
    <scope>NUCLEOTIDE SEQUENCE</scope>
</reference>
<sequence>MFGSDETSRQAGIQYRQKYDSAAGELRPYQSRRASGKSDR</sequence>
<accession>J9FMB7</accession>
<feature type="region of interest" description="Disordered" evidence="1">
    <location>
        <begin position="1"/>
        <end position="40"/>
    </location>
</feature>
<dbReference type="AlphaFoldDB" id="J9FMB7"/>